<reference evidence="3" key="1">
    <citation type="submission" date="2022-10" db="EMBL/GenBank/DDBJ databases">
        <title>Luteolibacter sp. GHJ8, whole genome shotgun sequencing project.</title>
        <authorList>
            <person name="Zhao G."/>
            <person name="Shen L."/>
        </authorList>
    </citation>
    <scope>NUCLEOTIDE SEQUENCE</scope>
    <source>
        <strain evidence="3">GHJ8</strain>
    </source>
</reference>
<feature type="region of interest" description="Disordered" evidence="1">
    <location>
        <begin position="117"/>
        <end position="162"/>
    </location>
</feature>
<evidence type="ECO:0000259" key="2">
    <source>
        <dbReference type="Pfam" id="PF12450"/>
    </source>
</evidence>
<proteinExistence type="predicted"/>
<evidence type="ECO:0000313" key="3">
    <source>
        <dbReference type="EMBL" id="MCW1912334.1"/>
    </source>
</evidence>
<evidence type="ECO:0000313" key="4">
    <source>
        <dbReference type="Proteomes" id="UP001165653"/>
    </source>
</evidence>
<name>A0ABT3FXN6_9BACT</name>
<dbReference type="Proteomes" id="UP001165653">
    <property type="component" value="Unassembled WGS sequence"/>
</dbReference>
<sequence>MNIGPDDPRLSAWVLGELPAAEAAAVRTAVAADPALQQQVAELRQMSEFLGSTLATATLRPDQRETVRRTAAANVIAFPAASPVASRKPGRRIWPLVLSAAAALAFAAYLAPRPDKATVTDSVVSSTGKTDDKQAPTQPYTGPRISTLPTAPEQTRPVPNPAPMLDYMARDLAANSLPDPTTLPPTAPLPAMRNDAEIGLPLLVGRDSYNWVRGWIREKNELPPKDAVRIEELANAFPLPADEETREFAGLKVACVSMPSPWSGAGRLVGVQIANESGQARQVEWSFSPAPGARQGGVRVLASTGGSGNEASDLPSGRRTLVLIELASATDTAGDLVVSAAGRSKRFPALEAKDPALQQAGLLAAFGIWLRGEGIDDSRLATILAATEKNGPPASSSPSEWADSRRLVREALDIAARKK</sequence>
<evidence type="ECO:0000256" key="1">
    <source>
        <dbReference type="SAM" id="MobiDB-lite"/>
    </source>
</evidence>
<dbReference type="InterPro" id="IPR041916">
    <property type="entry name" value="Anti_sigma_zinc_sf"/>
</dbReference>
<feature type="domain" description="Uncharacterised protein YfbK N-terminal" evidence="2">
    <location>
        <begin position="204"/>
        <end position="269"/>
    </location>
</feature>
<comment type="caution">
    <text evidence="3">The sequence shown here is derived from an EMBL/GenBank/DDBJ whole genome shotgun (WGS) entry which is preliminary data.</text>
</comment>
<feature type="compositionally biased region" description="Polar residues" evidence="1">
    <location>
        <begin position="119"/>
        <end position="128"/>
    </location>
</feature>
<organism evidence="3 4">
    <name type="scientific">Luteolibacter rhizosphaerae</name>
    <dbReference type="NCBI Taxonomy" id="2989719"/>
    <lineage>
        <taxon>Bacteria</taxon>
        <taxon>Pseudomonadati</taxon>
        <taxon>Verrucomicrobiota</taxon>
        <taxon>Verrucomicrobiia</taxon>
        <taxon>Verrucomicrobiales</taxon>
        <taxon>Verrucomicrobiaceae</taxon>
        <taxon>Luteolibacter</taxon>
    </lineage>
</organism>
<dbReference type="Pfam" id="PF12450">
    <property type="entry name" value="vWF_A"/>
    <property type="match status" value="1"/>
</dbReference>
<dbReference type="RefSeq" id="WP_264510645.1">
    <property type="nucleotide sequence ID" value="NZ_JAPDDR010000001.1"/>
</dbReference>
<dbReference type="InterPro" id="IPR022156">
    <property type="entry name" value="Uncharacterised_YfbK_N"/>
</dbReference>
<accession>A0ABT3FXN6</accession>
<gene>
    <name evidence="3" type="ORF">OJ996_02035</name>
</gene>
<dbReference type="Gene3D" id="1.10.10.1320">
    <property type="entry name" value="Anti-sigma factor, zinc-finger domain"/>
    <property type="match status" value="1"/>
</dbReference>
<protein>
    <submittedName>
        <fullName evidence="3">von Willebrand factor type A domain-containing protein</fullName>
    </submittedName>
</protein>
<keyword evidence="4" id="KW-1185">Reference proteome</keyword>
<dbReference type="EMBL" id="JAPDDR010000001">
    <property type="protein sequence ID" value="MCW1912334.1"/>
    <property type="molecule type" value="Genomic_DNA"/>
</dbReference>